<dbReference type="Proteomes" id="UP000001680">
    <property type="component" value="Chromosome 1"/>
</dbReference>
<organism evidence="1 2">
    <name type="scientific">Burkholderia ambifaria (strain MC40-6)</name>
    <dbReference type="NCBI Taxonomy" id="398577"/>
    <lineage>
        <taxon>Bacteria</taxon>
        <taxon>Pseudomonadati</taxon>
        <taxon>Pseudomonadota</taxon>
        <taxon>Betaproteobacteria</taxon>
        <taxon>Burkholderiales</taxon>
        <taxon>Burkholderiaceae</taxon>
        <taxon>Burkholderia</taxon>
        <taxon>Burkholderia cepacia complex</taxon>
    </lineage>
</organism>
<gene>
    <name evidence="1" type="ordered locus">BamMC406_1264</name>
</gene>
<name>B1YND7_BURA4</name>
<dbReference type="KEGG" id="bac:BamMC406_1264"/>
<evidence type="ECO:0000313" key="2">
    <source>
        <dbReference type="Proteomes" id="UP000001680"/>
    </source>
</evidence>
<accession>B1YND7</accession>
<dbReference type="HOGENOM" id="CLU_3230645_0_0_4"/>
<sequence length="43" mass="4457">MIDEAGGAGRAACRLPAATGVRTRARYFEIYQSASVLTRAAGA</sequence>
<protein>
    <submittedName>
        <fullName evidence="1">Uncharacterized protein</fullName>
    </submittedName>
</protein>
<evidence type="ECO:0000313" key="1">
    <source>
        <dbReference type="EMBL" id="ACB63755.1"/>
    </source>
</evidence>
<proteinExistence type="predicted"/>
<dbReference type="EMBL" id="CP001025">
    <property type="protein sequence ID" value="ACB63755.1"/>
    <property type="molecule type" value="Genomic_DNA"/>
</dbReference>
<dbReference type="AlphaFoldDB" id="B1YND7"/>
<reference evidence="2" key="1">
    <citation type="submission" date="2008-04" db="EMBL/GenBank/DDBJ databases">
        <title>Complete sequence of chromosome 1 of Burkholderia ambifaria MC40-6.</title>
        <authorList>
            <person name="Copeland A."/>
            <person name="Lucas S."/>
            <person name="Lapidus A."/>
            <person name="Glavina del Rio T."/>
            <person name="Dalin E."/>
            <person name="Tice H."/>
            <person name="Pitluck S."/>
            <person name="Chain P."/>
            <person name="Malfatti S."/>
            <person name="Shin M."/>
            <person name="Vergez L."/>
            <person name="Lang D."/>
            <person name="Schmutz J."/>
            <person name="Larimer F."/>
            <person name="Land M."/>
            <person name="Hauser L."/>
            <person name="Kyrpides N."/>
            <person name="Lykidis A."/>
            <person name="Ramette A."/>
            <person name="Konstantinidis K."/>
            <person name="Tiedje J."/>
            <person name="Richardson P."/>
        </authorList>
    </citation>
    <scope>NUCLEOTIDE SEQUENCE [LARGE SCALE GENOMIC DNA]</scope>
    <source>
        <strain evidence="2">MC40-6</strain>
    </source>
</reference>